<evidence type="ECO:0000313" key="2">
    <source>
        <dbReference type="EMBL" id="KAJ1731978.1"/>
    </source>
</evidence>
<dbReference type="OrthoDB" id="5580898at2759"/>
<evidence type="ECO:0000256" key="1">
    <source>
        <dbReference type="SAM" id="MobiDB-lite"/>
    </source>
</evidence>
<comment type="caution">
    <text evidence="2">The sequence shown here is derived from an EMBL/GenBank/DDBJ whole genome shotgun (WGS) entry which is preliminary data.</text>
</comment>
<feature type="compositionally biased region" description="Low complexity" evidence="1">
    <location>
        <begin position="231"/>
        <end position="247"/>
    </location>
</feature>
<dbReference type="Proteomes" id="UP001143981">
    <property type="component" value="Unassembled WGS sequence"/>
</dbReference>
<sequence length="261" mass="28294">MRPDPYKQKVSRRYQAARGIAPKGGARPDDKQETKPAPTPAPAAEPARTTASNKSYARRRIQDNSWRFQVDADSPDGAASGPPDGVDAAQEEEESIREFLRYLKDEAQSTATEHSAAYFQLRAEAESAVLDAPYEDTWGRLVEVDWNSLLDVAAAMPLHELLGIDGDTAPPAEPTCSPQPQSAMDGRLLARQEHVKPQQSTRAAGRRLDPAELAPGIGARDIGAAPSRQKQQPQAVAPPAGRPTTPTRAVDEMEAFLDQLL</sequence>
<dbReference type="AlphaFoldDB" id="A0A9W7YDE6"/>
<feature type="region of interest" description="Disordered" evidence="1">
    <location>
        <begin position="165"/>
        <end position="247"/>
    </location>
</feature>
<reference evidence="2" key="1">
    <citation type="submission" date="2022-07" db="EMBL/GenBank/DDBJ databases">
        <title>Phylogenomic reconstructions and comparative analyses of Kickxellomycotina fungi.</title>
        <authorList>
            <person name="Reynolds N.K."/>
            <person name="Stajich J.E."/>
            <person name="Barry K."/>
            <person name="Grigoriev I.V."/>
            <person name="Crous P."/>
            <person name="Smith M.E."/>
        </authorList>
    </citation>
    <scope>NUCLEOTIDE SEQUENCE</scope>
    <source>
        <strain evidence="2">BCRC 34381</strain>
    </source>
</reference>
<gene>
    <name evidence="2" type="ORF">LPJ61_002267</name>
</gene>
<feature type="region of interest" description="Disordered" evidence="1">
    <location>
        <begin position="1"/>
        <end position="94"/>
    </location>
</feature>
<dbReference type="EMBL" id="JANBOI010000270">
    <property type="protein sequence ID" value="KAJ1731978.1"/>
    <property type="molecule type" value="Genomic_DNA"/>
</dbReference>
<name>A0A9W7YDE6_9FUNG</name>
<protein>
    <submittedName>
        <fullName evidence="2">Uncharacterized protein</fullName>
    </submittedName>
</protein>
<keyword evidence="3" id="KW-1185">Reference proteome</keyword>
<accession>A0A9W7YDE6</accession>
<evidence type="ECO:0000313" key="3">
    <source>
        <dbReference type="Proteomes" id="UP001143981"/>
    </source>
</evidence>
<proteinExistence type="predicted"/>
<organism evidence="2 3">
    <name type="scientific">Coemansia biformis</name>
    <dbReference type="NCBI Taxonomy" id="1286918"/>
    <lineage>
        <taxon>Eukaryota</taxon>
        <taxon>Fungi</taxon>
        <taxon>Fungi incertae sedis</taxon>
        <taxon>Zoopagomycota</taxon>
        <taxon>Kickxellomycotina</taxon>
        <taxon>Kickxellomycetes</taxon>
        <taxon>Kickxellales</taxon>
        <taxon>Kickxellaceae</taxon>
        <taxon>Coemansia</taxon>
    </lineage>
</organism>